<evidence type="ECO:0000313" key="4">
    <source>
        <dbReference type="Proteomes" id="UP000234545"/>
    </source>
</evidence>
<dbReference type="Gene3D" id="1.20.144.10">
    <property type="entry name" value="Phosphatidic acid phosphatase type 2/haloperoxidase"/>
    <property type="match status" value="1"/>
</dbReference>
<evidence type="ECO:0000256" key="1">
    <source>
        <dbReference type="SAM" id="Phobius"/>
    </source>
</evidence>
<feature type="transmembrane region" description="Helical" evidence="1">
    <location>
        <begin position="86"/>
        <end position="105"/>
    </location>
</feature>
<gene>
    <name evidence="3" type="ORF">CYJ25_05110</name>
</gene>
<dbReference type="Pfam" id="PF01569">
    <property type="entry name" value="PAP2"/>
    <property type="match status" value="1"/>
</dbReference>
<feature type="domain" description="Phosphatidic acid phosphatase type 2/haloperoxidase" evidence="2">
    <location>
        <begin position="112"/>
        <end position="242"/>
    </location>
</feature>
<keyword evidence="1" id="KW-0472">Membrane</keyword>
<dbReference type="RefSeq" id="WP_101628112.1">
    <property type="nucleotide sequence ID" value="NZ_PKKJ01000004.1"/>
</dbReference>
<dbReference type="Proteomes" id="UP000234545">
    <property type="component" value="Unassembled WGS sequence"/>
</dbReference>
<dbReference type="PANTHER" id="PTHR14969">
    <property type="entry name" value="SPHINGOSINE-1-PHOSPHATE PHOSPHOHYDROLASE"/>
    <property type="match status" value="1"/>
</dbReference>
<protein>
    <recommendedName>
        <fullName evidence="2">Phosphatidic acid phosphatase type 2/haloperoxidase domain-containing protein</fullName>
    </recommendedName>
</protein>
<evidence type="ECO:0000313" key="3">
    <source>
        <dbReference type="EMBL" id="PKY66351.1"/>
    </source>
</evidence>
<dbReference type="AlphaFoldDB" id="A0A2I1I5I6"/>
<feature type="transmembrane region" description="Helical" evidence="1">
    <location>
        <begin position="29"/>
        <end position="52"/>
    </location>
</feature>
<feature type="transmembrane region" description="Helical" evidence="1">
    <location>
        <begin position="199"/>
        <end position="221"/>
    </location>
</feature>
<accession>A0A2I1I5I6</accession>
<dbReference type="SUPFAM" id="SSF48317">
    <property type="entry name" value="Acid phosphatase/Vanadium-dependent haloperoxidase"/>
    <property type="match status" value="1"/>
</dbReference>
<dbReference type="EMBL" id="PKKJ01000004">
    <property type="protein sequence ID" value="PKY66351.1"/>
    <property type="molecule type" value="Genomic_DNA"/>
</dbReference>
<proteinExistence type="predicted"/>
<dbReference type="PANTHER" id="PTHR14969:SF13">
    <property type="entry name" value="AT30094P"/>
    <property type="match status" value="1"/>
</dbReference>
<sequence length="254" mass="27457">MNSHDTHTDHIDTDYIHPKLRDLVHSVGLVGWTRIIVGNWAILGAIILGLFIHLKSVANFDQAILNWVLTIRIDALTAFMKAVTHLFSPTVSVIEAVAIGLLIWAVSKSWRFGLFIPLVMAVSAVATSLVKLGIERVRPPIPQRLVVELSHSFPSGHTTAASALAVSAALLALHAWGVSSIDVGIADSRFSRNRRGRACLIWMLAISLVALVATTRIYLAAHWTTDIIGGALMGSGIALILGGLLLTRHSVHTR</sequence>
<evidence type="ECO:0000259" key="2">
    <source>
        <dbReference type="SMART" id="SM00014"/>
    </source>
</evidence>
<dbReference type="SMART" id="SM00014">
    <property type="entry name" value="acidPPc"/>
    <property type="match status" value="1"/>
</dbReference>
<dbReference type="InterPro" id="IPR036938">
    <property type="entry name" value="PAP2/HPO_sf"/>
</dbReference>
<organism evidence="3 4">
    <name type="scientific">Schaalia turicensis</name>
    <dbReference type="NCBI Taxonomy" id="131111"/>
    <lineage>
        <taxon>Bacteria</taxon>
        <taxon>Bacillati</taxon>
        <taxon>Actinomycetota</taxon>
        <taxon>Actinomycetes</taxon>
        <taxon>Actinomycetales</taxon>
        <taxon>Actinomycetaceae</taxon>
        <taxon>Schaalia</taxon>
    </lineage>
</organism>
<dbReference type="InterPro" id="IPR000326">
    <property type="entry name" value="PAP2/HPO"/>
</dbReference>
<name>A0A2I1I5I6_9ACTO</name>
<keyword evidence="1" id="KW-1133">Transmembrane helix</keyword>
<reference evidence="3 4" key="1">
    <citation type="submission" date="2017-12" db="EMBL/GenBank/DDBJ databases">
        <title>Phylogenetic diversity of female urinary microbiome.</title>
        <authorList>
            <person name="Thomas-White K."/>
            <person name="Wolfe A.J."/>
        </authorList>
    </citation>
    <scope>NUCLEOTIDE SEQUENCE [LARGE SCALE GENOMIC DNA]</scope>
    <source>
        <strain evidence="3 4">UMB0250</strain>
    </source>
</reference>
<feature type="transmembrane region" description="Helical" evidence="1">
    <location>
        <begin position="112"/>
        <end position="134"/>
    </location>
</feature>
<dbReference type="OrthoDB" id="5289372at2"/>
<keyword evidence="1" id="KW-0812">Transmembrane</keyword>
<feature type="transmembrane region" description="Helical" evidence="1">
    <location>
        <begin position="227"/>
        <end position="246"/>
    </location>
</feature>
<comment type="caution">
    <text evidence="3">The sequence shown here is derived from an EMBL/GenBank/DDBJ whole genome shotgun (WGS) entry which is preliminary data.</text>
</comment>